<dbReference type="EMBL" id="RBXX01000002">
    <property type="protein sequence ID" value="RKT83694.1"/>
    <property type="molecule type" value="Genomic_DNA"/>
</dbReference>
<evidence type="ECO:0000256" key="2">
    <source>
        <dbReference type="ARBA" id="ARBA00022475"/>
    </source>
</evidence>
<protein>
    <submittedName>
        <fullName evidence="8">Amino acid transporter</fullName>
    </submittedName>
    <submittedName>
        <fullName evidence="7">Amino acid/polyamine/organocation transporter (APC superfamily)</fullName>
    </submittedName>
</protein>
<keyword evidence="10" id="KW-1185">Reference proteome</keyword>
<reference evidence="7 10" key="2">
    <citation type="submission" date="2018-10" db="EMBL/GenBank/DDBJ databases">
        <title>Sequencing the genomes of 1000 actinobacteria strains.</title>
        <authorList>
            <person name="Klenk H.-P."/>
        </authorList>
    </citation>
    <scope>NUCLEOTIDE SEQUENCE [LARGE SCALE GENOMIC DNA]</scope>
    <source>
        <strain evidence="7 10">DSM 45119</strain>
    </source>
</reference>
<feature type="transmembrane region" description="Helical" evidence="6">
    <location>
        <begin position="404"/>
        <end position="425"/>
    </location>
</feature>
<organism evidence="8 9">
    <name type="scientific">Saccharopolyspora antimicrobica</name>
    <dbReference type="NCBI Taxonomy" id="455193"/>
    <lineage>
        <taxon>Bacteria</taxon>
        <taxon>Bacillati</taxon>
        <taxon>Actinomycetota</taxon>
        <taxon>Actinomycetes</taxon>
        <taxon>Pseudonocardiales</taxon>
        <taxon>Pseudonocardiaceae</taxon>
        <taxon>Saccharopolyspora</taxon>
    </lineage>
</organism>
<feature type="transmembrane region" description="Helical" evidence="6">
    <location>
        <begin position="284"/>
        <end position="308"/>
    </location>
</feature>
<accession>A0A1I5F6Y1</accession>
<evidence type="ECO:0000313" key="7">
    <source>
        <dbReference type="EMBL" id="RKT83694.1"/>
    </source>
</evidence>
<feature type="transmembrane region" description="Helical" evidence="6">
    <location>
        <begin position="170"/>
        <end position="188"/>
    </location>
</feature>
<dbReference type="InterPro" id="IPR050367">
    <property type="entry name" value="APC_superfamily"/>
</dbReference>
<evidence type="ECO:0000313" key="9">
    <source>
        <dbReference type="Proteomes" id="UP000199398"/>
    </source>
</evidence>
<evidence type="ECO:0000256" key="5">
    <source>
        <dbReference type="ARBA" id="ARBA00023136"/>
    </source>
</evidence>
<feature type="transmembrane region" description="Helical" evidence="6">
    <location>
        <begin position="59"/>
        <end position="76"/>
    </location>
</feature>
<dbReference type="PANTHER" id="PTHR42770">
    <property type="entry name" value="AMINO ACID TRANSPORTER-RELATED"/>
    <property type="match status" value="1"/>
</dbReference>
<dbReference type="STRING" id="455193.SAMN05421805_110194"/>
<evidence type="ECO:0000256" key="3">
    <source>
        <dbReference type="ARBA" id="ARBA00022692"/>
    </source>
</evidence>
<evidence type="ECO:0000256" key="6">
    <source>
        <dbReference type="SAM" id="Phobius"/>
    </source>
</evidence>
<dbReference type="PIRSF" id="PIRSF006060">
    <property type="entry name" value="AA_transporter"/>
    <property type="match status" value="1"/>
</dbReference>
<evidence type="ECO:0000313" key="10">
    <source>
        <dbReference type="Proteomes" id="UP000270697"/>
    </source>
</evidence>
<dbReference type="PANTHER" id="PTHR42770:SF11">
    <property type="entry name" value="INNER MEMBRANE TRANSPORT PROTEIN YBAT"/>
    <property type="match status" value="1"/>
</dbReference>
<dbReference type="InterPro" id="IPR002293">
    <property type="entry name" value="AA/rel_permease1"/>
</dbReference>
<dbReference type="EMBL" id="FOUP01000010">
    <property type="protein sequence ID" value="SFO19071.1"/>
    <property type="molecule type" value="Genomic_DNA"/>
</dbReference>
<dbReference type="GO" id="GO:0022857">
    <property type="term" value="F:transmembrane transporter activity"/>
    <property type="evidence" value="ECO:0007669"/>
    <property type="project" value="InterPro"/>
</dbReference>
<evidence type="ECO:0000256" key="1">
    <source>
        <dbReference type="ARBA" id="ARBA00004651"/>
    </source>
</evidence>
<name>A0A1I5F6Y1_9PSEU</name>
<reference evidence="8 9" key="1">
    <citation type="submission" date="2016-10" db="EMBL/GenBank/DDBJ databases">
        <authorList>
            <person name="de Groot N.N."/>
        </authorList>
    </citation>
    <scope>NUCLEOTIDE SEQUENCE [LARGE SCALE GENOMIC DNA]</scope>
    <source>
        <strain evidence="8 9">CPCC 201259</strain>
    </source>
</reference>
<keyword evidence="3 6" id="KW-0812">Transmembrane</keyword>
<sequence length="497" mass="52716">MQVATPGPVGVVRFDQGWADAPISLPAHFSAMANETTVNDDAPSGAQEPGLKKVMGPKLLLFFVVGDILGTTIYSLTGKVAGKVGGALWVPFLVAFVVAFLTAFSYLELVGKYPKAGGAPLYVHKAFGVHFLTFIIAFAVMCSGITSAASAAQAFSGDYLEAIVGEGVSSWAWIVAIGFLLLLAAINFRGVGESVKMNVVLTFVELTGLAIVIFFGLFALISGTHSADVDPDPSRLLQFNTDSTPLVAITSATALAFFAMVGFEDSVNMAEETKNPAKTFPRALLLGMAITASIYLVIAVITSTLVPTDKLAESDGPLLLVVQAAAPWFPPILFSMIALFAVTNTALINMLMASRLVYGMSQESIIPKQFGLVHRTRRTPWVSILFTSLIAVILVSSLEISDLGSTTSLLLLVVFTVVNVAVLVLRKDKVEHEHFKAPSWVPVLGALTCAFFASPLSGRPATEYIIAGILLGIGVIFWAVNFVFGGKKDFDAAKLGK</sequence>
<feature type="transmembrane region" description="Helical" evidence="6">
    <location>
        <begin position="243"/>
        <end position="263"/>
    </location>
</feature>
<gene>
    <name evidence="7" type="ORF">ATL45_1988</name>
    <name evidence="8" type="ORF">SAMN05421805_110194</name>
</gene>
<comment type="subcellular location">
    <subcellularLocation>
        <location evidence="1">Cell membrane</location>
        <topology evidence="1">Multi-pass membrane protein</topology>
    </subcellularLocation>
</comment>
<keyword evidence="2" id="KW-1003">Cell membrane</keyword>
<dbReference type="Pfam" id="PF13520">
    <property type="entry name" value="AA_permease_2"/>
    <property type="match status" value="1"/>
</dbReference>
<feature type="transmembrane region" description="Helical" evidence="6">
    <location>
        <begin position="464"/>
        <end position="484"/>
    </location>
</feature>
<feature type="transmembrane region" description="Helical" evidence="6">
    <location>
        <begin position="200"/>
        <end position="223"/>
    </location>
</feature>
<dbReference type="Proteomes" id="UP000270697">
    <property type="component" value="Unassembled WGS sequence"/>
</dbReference>
<dbReference type="GO" id="GO:0005886">
    <property type="term" value="C:plasma membrane"/>
    <property type="evidence" value="ECO:0007669"/>
    <property type="project" value="UniProtKB-SubCell"/>
</dbReference>
<feature type="transmembrane region" description="Helical" evidence="6">
    <location>
        <begin position="88"/>
        <end position="107"/>
    </location>
</feature>
<feature type="transmembrane region" description="Helical" evidence="6">
    <location>
        <begin position="328"/>
        <end position="358"/>
    </location>
</feature>
<evidence type="ECO:0000256" key="4">
    <source>
        <dbReference type="ARBA" id="ARBA00022989"/>
    </source>
</evidence>
<feature type="transmembrane region" description="Helical" evidence="6">
    <location>
        <begin position="127"/>
        <end position="150"/>
    </location>
</feature>
<dbReference type="AlphaFoldDB" id="A0A1I5F6Y1"/>
<feature type="transmembrane region" description="Helical" evidence="6">
    <location>
        <begin position="437"/>
        <end position="458"/>
    </location>
</feature>
<keyword evidence="5 6" id="KW-0472">Membrane</keyword>
<feature type="transmembrane region" description="Helical" evidence="6">
    <location>
        <begin position="379"/>
        <end position="398"/>
    </location>
</feature>
<keyword evidence="4 6" id="KW-1133">Transmembrane helix</keyword>
<dbReference type="Proteomes" id="UP000199398">
    <property type="component" value="Unassembled WGS sequence"/>
</dbReference>
<evidence type="ECO:0000313" key="8">
    <source>
        <dbReference type="EMBL" id="SFO19071.1"/>
    </source>
</evidence>
<dbReference type="Gene3D" id="1.20.1740.10">
    <property type="entry name" value="Amino acid/polyamine transporter I"/>
    <property type="match status" value="1"/>
</dbReference>
<proteinExistence type="predicted"/>